<dbReference type="InterPro" id="IPR052560">
    <property type="entry name" value="RdDP_mobile_element"/>
</dbReference>
<reference evidence="1" key="1">
    <citation type="submission" date="2023-09" db="UniProtKB">
        <authorList>
            <consortium name="Ensembl"/>
        </authorList>
    </citation>
    <scope>IDENTIFICATION</scope>
</reference>
<dbReference type="Ensembl" id="ENSSPAT00000020549.1">
    <property type="protein sequence ID" value="ENSSPAP00000020235.1"/>
    <property type="gene ID" value="ENSSPAG00000015274.1"/>
</dbReference>
<dbReference type="PANTHER" id="PTHR36688:SF1">
    <property type="entry name" value="ENDONUCLEASE_EXONUCLEASE_PHOSPHATASE DOMAIN-CONTAINING PROTEIN"/>
    <property type="match status" value="1"/>
</dbReference>
<evidence type="ECO:0000313" key="1">
    <source>
        <dbReference type="Ensembl" id="ENSSPAP00000020235.1"/>
    </source>
</evidence>
<dbReference type="GeneTree" id="ENSGT01030000239669"/>
<evidence type="ECO:0008006" key="2">
    <source>
        <dbReference type="Google" id="ProtNLM"/>
    </source>
</evidence>
<sequence length="141" mass="15778">MEEVVKEHRAAECDRIDDQGPDTEAAAGQSELEDQGLLTSRWGRLKNGLSQGSVLAPLLFNIYTIDQPTMEGTYKLSKVLNELTSYYKANHLHANPSKTQVIVFHLGNHQAKRHLQVTWSGIALENCEYPVYLGTTIDHSL</sequence>
<organism evidence="1">
    <name type="scientific">Stegastes partitus</name>
    <name type="common">bicolor damselfish</name>
    <dbReference type="NCBI Taxonomy" id="144197"/>
    <lineage>
        <taxon>Eukaryota</taxon>
        <taxon>Metazoa</taxon>
        <taxon>Chordata</taxon>
        <taxon>Craniata</taxon>
        <taxon>Vertebrata</taxon>
        <taxon>Euteleostomi</taxon>
        <taxon>Actinopterygii</taxon>
        <taxon>Neopterygii</taxon>
        <taxon>Teleostei</taxon>
        <taxon>Neoteleostei</taxon>
        <taxon>Acanthomorphata</taxon>
        <taxon>Ovalentaria</taxon>
        <taxon>Pomacentridae</taxon>
        <taxon>Stegastes</taxon>
    </lineage>
</organism>
<dbReference type="AlphaFoldDB" id="A0A3B5AHG5"/>
<name>A0A3B5AHG5_9TELE</name>
<accession>A0A3B5AHG5</accession>
<proteinExistence type="predicted"/>
<dbReference type="STRING" id="144197.ENSSPAP00000020235"/>
<dbReference type="PANTHER" id="PTHR36688">
    <property type="entry name" value="ENDO/EXONUCLEASE/PHOSPHATASE DOMAIN-CONTAINING PROTEIN"/>
    <property type="match status" value="1"/>
</dbReference>
<protein>
    <recommendedName>
        <fullName evidence="2">Reverse transcriptase domain-containing protein</fullName>
    </recommendedName>
</protein>